<name>A0A2S7SYB0_9BACT</name>
<accession>A0A2S7SYB0</accession>
<comment type="caution">
    <text evidence="2">The sequence shown here is derived from an EMBL/GenBank/DDBJ whole genome shotgun (WGS) entry which is preliminary data.</text>
</comment>
<gene>
    <name evidence="2" type="ORF">CJD36_007365</name>
</gene>
<dbReference type="EMBL" id="PPSL01000002">
    <property type="protein sequence ID" value="PQJ11607.1"/>
    <property type="molecule type" value="Genomic_DNA"/>
</dbReference>
<sequence length="293" mass="32528">MKYYFLAVVVLFSGFVNAQSTKVMLKGTLLMATGEEFPYRLELTESNNIITGYSYTYDERDEAKTVIKGKVDKQSHKLTFKETEIVSSHSVFTKAFMCLLQASLEYRNGKLVGPATNKQLDNTSCTEGKLTFTNTSEIEQLFSSHDPYDVEIRMGEKRKEEPVAAAPKPVSVAVEEPTGTVKITEGIEKSYDWLSDSVVVEVWDGGRFDGDIISILFDGKPVLAKYVIGKQKKRFAIKLPATGVHSVAVLAEDEGSDPPNTASLALYDGQTKYSVLAYNNKGQQSFIKIRKAK</sequence>
<dbReference type="OrthoDB" id="639821at2"/>
<dbReference type="RefSeq" id="WP_105038487.1">
    <property type="nucleotide sequence ID" value="NZ_PPSL01000002.1"/>
</dbReference>
<evidence type="ECO:0000313" key="2">
    <source>
        <dbReference type="EMBL" id="PQJ11607.1"/>
    </source>
</evidence>
<keyword evidence="3" id="KW-1185">Reference proteome</keyword>
<keyword evidence="1" id="KW-0732">Signal</keyword>
<dbReference type="Proteomes" id="UP000239872">
    <property type="component" value="Unassembled WGS sequence"/>
</dbReference>
<reference evidence="2 3" key="1">
    <citation type="submission" date="2018-01" db="EMBL/GenBank/DDBJ databases">
        <title>A novel member of the phylum Bacteroidetes isolated from glacier ice.</title>
        <authorList>
            <person name="Liu Q."/>
            <person name="Xin Y.-H."/>
        </authorList>
    </citation>
    <scope>NUCLEOTIDE SEQUENCE [LARGE SCALE GENOMIC DNA]</scope>
    <source>
        <strain evidence="2 3">RB1R16</strain>
    </source>
</reference>
<evidence type="ECO:0000256" key="1">
    <source>
        <dbReference type="SAM" id="SignalP"/>
    </source>
</evidence>
<dbReference type="AlphaFoldDB" id="A0A2S7SYB0"/>
<proteinExistence type="predicted"/>
<evidence type="ECO:0000313" key="3">
    <source>
        <dbReference type="Proteomes" id="UP000239872"/>
    </source>
</evidence>
<feature type="chain" id="PRO_5015689586" evidence="1">
    <location>
        <begin position="19"/>
        <end position="293"/>
    </location>
</feature>
<protein>
    <submittedName>
        <fullName evidence="2">Uncharacterized protein</fullName>
    </submittedName>
</protein>
<feature type="signal peptide" evidence="1">
    <location>
        <begin position="1"/>
        <end position="18"/>
    </location>
</feature>
<organism evidence="2 3">
    <name type="scientific">Flavipsychrobacter stenotrophus</name>
    <dbReference type="NCBI Taxonomy" id="2077091"/>
    <lineage>
        <taxon>Bacteria</taxon>
        <taxon>Pseudomonadati</taxon>
        <taxon>Bacteroidota</taxon>
        <taxon>Chitinophagia</taxon>
        <taxon>Chitinophagales</taxon>
        <taxon>Chitinophagaceae</taxon>
        <taxon>Flavipsychrobacter</taxon>
    </lineage>
</organism>